<keyword evidence="5" id="KW-0186">Copper</keyword>
<organism evidence="8 9">
    <name type="scientific">Calorimonas adulescens</name>
    <dbReference type="NCBI Taxonomy" id="2606906"/>
    <lineage>
        <taxon>Bacteria</taxon>
        <taxon>Bacillati</taxon>
        <taxon>Bacillota</taxon>
        <taxon>Clostridia</taxon>
        <taxon>Thermoanaerobacterales</taxon>
        <taxon>Thermoanaerobacteraceae</taxon>
        <taxon>Calorimonas</taxon>
    </lineage>
</organism>
<gene>
    <name evidence="8" type="primary">copZ</name>
    <name evidence="8" type="ORF">FWJ32_01920</name>
</gene>
<dbReference type="InterPro" id="IPR017969">
    <property type="entry name" value="Heavy-metal-associated_CS"/>
</dbReference>
<dbReference type="Gene3D" id="3.30.70.100">
    <property type="match status" value="1"/>
</dbReference>
<evidence type="ECO:0000259" key="7">
    <source>
        <dbReference type="PROSITE" id="PS50846"/>
    </source>
</evidence>
<evidence type="ECO:0000256" key="3">
    <source>
        <dbReference type="ARBA" id="ARBA00022490"/>
    </source>
</evidence>
<dbReference type="FunFam" id="3.30.70.100:FF:000005">
    <property type="entry name" value="Copper-exporting P-type ATPase A"/>
    <property type="match status" value="1"/>
</dbReference>
<dbReference type="PROSITE" id="PS50846">
    <property type="entry name" value="HMA_2"/>
    <property type="match status" value="1"/>
</dbReference>
<reference evidence="8 9" key="1">
    <citation type="submission" date="2019-08" db="EMBL/GenBank/DDBJ databases">
        <title>Calorimonas adulescens gen. nov., sp. nov., an anaerobic thermophilic bacterium from Sakhalin hot spring.</title>
        <authorList>
            <person name="Khomyakova M.A."/>
            <person name="Merkel A.Y."/>
            <person name="Novikov A."/>
            <person name="Bonch-Osmolovskaya E.A."/>
            <person name="Slobodkin A.I."/>
        </authorList>
    </citation>
    <scope>NUCLEOTIDE SEQUENCE [LARGE SCALE GENOMIC DNA]</scope>
    <source>
        <strain evidence="8 9">A05MB</strain>
    </source>
</reference>
<proteinExistence type="predicted"/>
<dbReference type="PROSITE" id="PS01047">
    <property type="entry name" value="HMA_1"/>
    <property type="match status" value="1"/>
</dbReference>
<dbReference type="GO" id="GO:0005737">
    <property type="term" value="C:cytoplasm"/>
    <property type="evidence" value="ECO:0007669"/>
    <property type="project" value="UniProtKB-SubCell"/>
</dbReference>
<dbReference type="PANTHER" id="PTHR46594:SF4">
    <property type="entry name" value="P-TYPE CATION-TRANSPORTING ATPASE"/>
    <property type="match status" value="1"/>
</dbReference>
<dbReference type="NCBIfam" id="NF033795">
    <property type="entry name" value="chaper_CopZ_Bs"/>
    <property type="match status" value="1"/>
</dbReference>
<evidence type="ECO:0000256" key="4">
    <source>
        <dbReference type="ARBA" id="ARBA00022723"/>
    </source>
</evidence>
<dbReference type="PANTHER" id="PTHR46594">
    <property type="entry name" value="P-TYPE CATION-TRANSPORTING ATPASE"/>
    <property type="match status" value="1"/>
</dbReference>
<sequence>MEKMTVKVNGMTCEHCKMHVENAIKSLNGVSDVKVSLEEGKADITYDPAKVTLDDIKAAVDDAGYEVVA</sequence>
<dbReference type="Pfam" id="PF00403">
    <property type="entry name" value="HMA"/>
    <property type="match status" value="1"/>
</dbReference>
<evidence type="ECO:0000256" key="1">
    <source>
        <dbReference type="ARBA" id="ARBA00004496"/>
    </source>
</evidence>
<keyword evidence="4" id="KW-0479">Metal-binding</keyword>
<evidence type="ECO:0000313" key="8">
    <source>
        <dbReference type="EMBL" id="TZE83104.1"/>
    </source>
</evidence>
<comment type="subcellular location">
    <subcellularLocation>
        <location evidence="1">Cytoplasm</location>
    </subcellularLocation>
</comment>
<dbReference type="EMBL" id="VTPS01000002">
    <property type="protein sequence ID" value="TZE83104.1"/>
    <property type="molecule type" value="Genomic_DNA"/>
</dbReference>
<dbReference type="InterPro" id="IPR036163">
    <property type="entry name" value="HMA_dom_sf"/>
</dbReference>
<keyword evidence="3" id="KW-0963">Cytoplasm</keyword>
<feature type="domain" description="HMA" evidence="7">
    <location>
        <begin position="2"/>
        <end position="68"/>
    </location>
</feature>
<evidence type="ECO:0000313" key="9">
    <source>
        <dbReference type="Proteomes" id="UP000322976"/>
    </source>
</evidence>
<dbReference type="Proteomes" id="UP000322976">
    <property type="component" value="Unassembled WGS sequence"/>
</dbReference>
<keyword evidence="6" id="KW-0143">Chaperone</keyword>
<dbReference type="NCBIfam" id="TIGR00003">
    <property type="entry name" value="copper ion binding protein"/>
    <property type="match status" value="1"/>
</dbReference>
<keyword evidence="9" id="KW-1185">Reference proteome</keyword>
<accession>A0A5D8QG26</accession>
<dbReference type="RefSeq" id="WP_149544300.1">
    <property type="nucleotide sequence ID" value="NZ_VTPS01000002.1"/>
</dbReference>
<protein>
    <recommendedName>
        <fullName evidence="2">Copper chaperone CopZ</fullName>
    </recommendedName>
</protein>
<dbReference type="PRINTS" id="PR00942">
    <property type="entry name" value="CUATPASEI"/>
</dbReference>
<dbReference type="InterPro" id="IPR006121">
    <property type="entry name" value="HMA_dom"/>
</dbReference>
<name>A0A5D8QG26_9THEO</name>
<dbReference type="CDD" id="cd00371">
    <property type="entry name" value="HMA"/>
    <property type="match status" value="1"/>
</dbReference>
<dbReference type="InterPro" id="IPR006122">
    <property type="entry name" value="HMA_Cu_ion-bd"/>
</dbReference>
<dbReference type="GO" id="GO:0005507">
    <property type="term" value="F:copper ion binding"/>
    <property type="evidence" value="ECO:0007669"/>
    <property type="project" value="InterPro"/>
</dbReference>
<dbReference type="InterPro" id="IPR049740">
    <property type="entry name" value="CopZ"/>
</dbReference>
<evidence type="ECO:0000256" key="5">
    <source>
        <dbReference type="ARBA" id="ARBA00023008"/>
    </source>
</evidence>
<evidence type="ECO:0000256" key="2">
    <source>
        <dbReference type="ARBA" id="ARBA00015313"/>
    </source>
</evidence>
<dbReference type="SUPFAM" id="SSF55008">
    <property type="entry name" value="HMA, heavy metal-associated domain"/>
    <property type="match status" value="1"/>
</dbReference>
<comment type="caution">
    <text evidence="8">The sequence shown here is derived from an EMBL/GenBank/DDBJ whole genome shotgun (WGS) entry which is preliminary data.</text>
</comment>
<evidence type="ECO:0000256" key="6">
    <source>
        <dbReference type="ARBA" id="ARBA00023186"/>
    </source>
</evidence>
<dbReference type="AlphaFoldDB" id="A0A5D8QG26"/>